<feature type="transmembrane region" description="Helical" evidence="8">
    <location>
        <begin position="91"/>
        <end position="116"/>
    </location>
</feature>
<name>A0A6V7VKU7_MELEN</name>
<evidence type="ECO:0000256" key="2">
    <source>
        <dbReference type="ARBA" id="ARBA00004481"/>
    </source>
</evidence>
<dbReference type="PROSITE" id="PS51837">
    <property type="entry name" value="LITAF"/>
    <property type="match status" value="1"/>
</dbReference>
<keyword evidence="7 8" id="KW-0472">Membrane</keyword>
<dbReference type="Proteomes" id="UP000580250">
    <property type="component" value="Unassembled WGS sequence"/>
</dbReference>
<dbReference type="AlphaFoldDB" id="A0A6V7VKU7"/>
<dbReference type="GO" id="GO:0005765">
    <property type="term" value="C:lysosomal membrane"/>
    <property type="evidence" value="ECO:0007669"/>
    <property type="project" value="UniProtKB-SubCell"/>
</dbReference>
<evidence type="ECO:0000256" key="4">
    <source>
        <dbReference type="ARBA" id="ARBA00005975"/>
    </source>
</evidence>
<gene>
    <name evidence="10" type="ORF">MENT_LOCUS26732</name>
</gene>
<evidence type="ECO:0000256" key="6">
    <source>
        <dbReference type="ARBA" id="ARBA00022833"/>
    </source>
</evidence>
<protein>
    <recommendedName>
        <fullName evidence="9">LITAF domain-containing protein</fullName>
    </recommendedName>
</protein>
<dbReference type="SMART" id="SM00714">
    <property type="entry name" value="LITAF"/>
    <property type="match status" value="1"/>
</dbReference>
<organism evidence="10 11">
    <name type="scientific">Meloidogyne enterolobii</name>
    <name type="common">Root-knot nematode worm</name>
    <name type="synonym">Meloidogyne mayaguensis</name>
    <dbReference type="NCBI Taxonomy" id="390850"/>
    <lineage>
        <taxon>Eukaryota</taxon>
        <taxon>Metazoa</taxon>
        <taxon>Ecdysozoa</taxon>
        <taxon>Nematoda</taxon>
        <taxon>Chromadorea</taxon>
        <taxon>Rhabditida</taxon>
        <taxon>Tylenchina</taxon>
        <taxon>Tylenchomorpha</taxon>
        <taxon>Tylenchoidea</taxon>
        <taxon>Meloidogynidae</taxon>
        <taxon>Meloidogyninae</taxon>
        <taxon>Meloidogyne</taxon>
    </lineage>
</organism>
<dbReference type="GO" id="GO:0031902">
    <property type="term" value="C:late endosome membrane"/>
    <property type="evidence" value="ECO:0007669"/>
    <property type="project" value="UniProtKB-SubCell"/>
</dbReference>
<evidence type="ECO:0000256" key="3">
    <source>
        <dbReference type="ARBA" id="ARBA00004630"/>
    </source>
</evidence>
<evidence type="ECO:0000256" key="1">
    <source>
        <dbReference type="ARBA" id="ARBA00004414"/>
    </source>
</evidence>
<dbReference type="EMBL" id="CAJEWN010000246">
    <property type="protein sequence ID" value="CAD2175028.1"/>
    <property type="molecule type" value="Genomic_DNA"/>
</dbReference>
<comment type="subcellular location">
    <subcellularLocation>
        <location evidence="2">Endosome membrane</location>
        <topology evidence="2">Peripheral membrane protein</topology>
    </subcellularLocation>
    <subcellularLocation>
        <location evidence="1">Late endosome membrane</location>
    </subcellularLocation>
    <subcellularLocation>
        <location evidence="3">Lysosome membrane</location>
        <topology evidence="3">Peripheral membrane protein</topology>
        <orientation evidence="3">Cytoplasmic side</orientation>
    </subcellularLocation>
</comment>
<dbReference type="OrthoDB" id="5599753at2759"/>
<dbReference type="Pfam" id="PF10601">
    <property type="entry name" value="zf-LITAF-like"/>
    <property type="match status" value="2"/>
</dbReference>
<dbReference type="InterPro" id="IPR006629">
    <property type="entry name" value="LITAF"/>
</dbReference>
<dbReference type="GO" id="GO:0008270">
    <property type="term" value="F:zinc ion binding"/>
    <property type="evidence" value="ECO:0007669"/>
    <property type="project" value="TreeGrafter"/>
</dbReference>
<dbReference type="PANTHER" id="PTHR23292">
    <property type="entry name" value="LIPOPOLYSACCHARIDE-INDUCED TUMOR NECROSIS FACTOR-ALPHA FACTOR"/>
    <property type="match status" value="1"/>
</dbReference>
<dbReference type="PANTHER" id="PTHR23292:SF6">
    <property type="entry name" value="FI16602P1-RELATED"/>
    <property type="match status" value="1"/>
</dbReference>
<proteinExistence type="inferred from homology"/>
<keyword evidence="8" id="KW-1133">Transmembrane helix</keyword>
<comment type="similarity">
    <text evidence="4">Belongs to the CDIP1/LITAF family.</text>
</comment>
<evidence type="ECO:0000313" key="10">
    <source>
        <dbReference type="EMBL" id="CAD2175028.1"/>
    </source>
</evidence>
<evidence type="ECO:0000256" key="5">
    <source>
        <dbReference type="ARBA" id="ARBA00022723"/>
    </source>
</evidence>
<reference evidence="10 11" key="1">
    <citation type="submission" date="2020-08" db="EMBL/GenBank/DDBJ databases">
        <authorList>
            <person name="Koutsovoulos G."/>
            <person name="Danchin GJ E."/>
        </authorList>
    </citation>
    <scope>NUCLEOTIDE SEQUENCE [LARGE SCALE GENOMIC DNA]</scope>
</reference>
<keyword evidence="5" id="KW-0479">Metal-binding</keyword>
<evidence type="ECO:0000313" key="11">
    <source>
        <dbReference type="Proteomes" id="UP000580250"/>
    </source>
</evidence>
<comment type="caution">
    <text evidence="10">The sequence shown here is derived from an EMBL/GenBank/DDBJ whole genome shotgun (WGS) entry which is preliminary data.</text>
</comment>
<feature type="domain" description="LITAF" evidence="9">
    <location>
        <begin position="19"/>
        <end position="139"/>
    </location>
</feature>
<feature type="transmembrane region" description="Helical" evidence="8">
    <location>
        <begin position="63"/>
        <end position="85"/>
    </location>
</feature>
<sequence length="168" mass="18935">MGNGYSHNYGYNPFMPYGPYYGGYTPHAQFFGPKPQLVFCPTCNQNTKTKLQFVAGLNSKLNCILSLLIGFVACTFGILFLYVLIAKGGDPLILIYFVFCLIVGPLACACSLTPFYQDVYKDAKHYCSVCNNYVGKYIRDPRRPVVILPPESYKHKVYQPKNNLLETV</sequence>
<evidence type="ECO:0000259" key="9">
    <source>
        <dbReference type="PROSITE" id="PS51837"/>
    </source>
</evidence>
<evidence type="ECO:0000256" key="7">
    <source>
        <dbReference type="ARBA" id="ARBA00023136"/>
    </source>
</evidence>
<evidence type="ECO:0000256" key="8">
    <source>
        <dbReference type="SAM" id="Phobius"/>
    </source>
</evidence>
<dbReference type="InterPro" id="IPR037519">
    <property type="entry name" value="LITAF_fam"/>
</dbReference>
<accession>A0A6V7VKU7</accession>
<keyword evidence="8" id="KW-0812">Transmembrane</keyword>
<keyword evidence="6" id="KW-0862">Zinc</keyword>